<reference evidence="2" key="1">
    <citation type="journal article" date="2020" name="mSystems">
        <title>Genome- and Community-Level Interaction Insights into Carbon Utilization and Element Cycling Functions of Hydrothermarchaeota in Hydrothermal Sediment.</title>
        <authorList>
            <person name="Zhou Z."/>
            <person name="Liu Y."/>
            <person name="Xu W."/>
            <person name="Pan J."/>
            <person name="Luo Z.H."/>
            <person name="Li M."/>
        </authorList>
    </citation>
    <scope>NUCLEOTIDE SEQUENCE [LARGE SCALE GENOMIC DNA]</scope>
    <source>
        <strain evidence="2">HyVt-346</strain>
    </source>
</reference>
<accession>A0A7V1GDK1</accession>
<comment type="caution">
    <text evidence="2">The sequence shown here is derived from an EMBL/GenBank/DDBJ whole genome shotgun (WGS) entry which is preliminary data.</text>
</comment>
<dbReference type="RefSeq" id="WP_304180198.1">
    <property type="nucleotide sequence ID" value="NZ_DRGM01000049.1"/>
</dbReference>
<evidence type="ECO:0000256" key="1">
    <source>
        <dbReference type="SAM" id="MobiDB-lite"/>
    </source>
</evidence>
<proteinExistence type="predicted"/>
<organism evidence="2">
    <name type="scientific">Pseudoalteromonas prydzensis</name>
    <dbReference type="NCBI Taxonomy" id="182141"/>
    <lineage>
        <taxon>Bacteria</taxon>
        <taxon>Pseudomonadati</taxon>
        <taxon>Pseudomonadota</taxon>
        <taxon>Gammaproteobacteria</taxon>
        <taxon>Alteromonadales</taxon>
        <taxon>Pseudoalteromonadaceae</taxon>
        <taxon>Pseudoalteromonas</taxon>
    </lineage>
</organism>
<name>A0A7V1GDK1_9GAMM</name>
<sequence>MSAHFYHPKDDSLEEKTKAYQEAFKAWQNIEASFHFYDQEGWENCLGDKDELQSAMDITQNTLDKAISSFSREELMSLSDQKILSIDELQLLESGQQQNNRDIKESIIEDRKREMSESRAKNSTSRDRDMGMEK</sequence>
<gene>
    <name evidence="2" type="ORF">ENH88_04695</name>
</gene>
<dbReference type="Proteomes" id="UP000886188">
    <property type="component" value="Unassembled WGS sequence"/>
</dbReference>
<evidence type="ECO:0000313" key="2">
    <source>
        <dbReference type="EMBL" id="HEA15743.1"/>
    </source>
</evidence>
<dbReference type="EMBL" id="DRGM01000049">
    <property type="protein sequence ID" value="HEA15743.1"/>
    <property type="molecule type" value="Genomic_DNA"/>
</dbReference>
<feature type="compositionally biased region" description="Basic and acidic residues" evidence="1">
    <location>
        <begin position="101"/>
        <end position="134"/>
    </location>
</feature>
<dbReference type="AlphaFoldDB" id="A0A7V1GDK1"/>
<feature type="region of interest" description="Disordered" evidence="1">
    <location>
        <begin position="94"/>
        <end position="134"/>
    </location>
</feature>
<protein>
    <submittedName>
        <fullName evidence="2">Uncharacterized protein</fullName>
    </submittedName>
</protein>